<comment type="caution">
    <text evidence="2">The sequence shown here is derived from an EMBL/GenBank/DDBJ whole genome shotgun (WGS) entry which is preliminary data.</text>
</comment>
<feature type="non-terminal residue" evidence="2">
    <location>
        <position position="1"/>
    </location>
</feature>
<feature type="non-terminal residue" evidence="2">
    <location>
        <position position="181"/>
    </location>
</feature>
<keyword evidence="3" id="KW-1185">Reference proteome</keyword>
<evidence type="ECO:0000256" key="1">
    <source>
        <dbReference type="SAM" id="MobiDB-lite"/>
    </source>
</evidence>
<dbReference type="EMBL" id="BTRK01000004">
    <property type="protein sequence ID" value="GMR47089.1"/>
    <property type="molecule type" value="Genomic_DNA"/>
</dbReference>
<accession>A0AAN5CME3</accession>
<dbReference type="Proteomes" id="UP001328107">
    <property type="component" value="Unassembled WGS sequence"/>
</dbReference>
<gene>
    <name evidence="2" type="ORF">PMAYCL1PPCAC_17284</name>
</gene>
<evidence type="ECO:0000313" key="3">
    <source>
        <dbReference type="Proteomes" id="UP001328107"/>
    </source>
</evidence>
<feature type="region of interest" description="Disordered" evidence="1">
    <location>
        <begin position="109"/>
        <end position="128"/>
    </location>
</feature>
<protein>
    <submittedName>
        <fullName evidence="2">Uncharacterized protein</fullName>
    </submittedName>
</protein>
<dbReference type="AlphaFoldDB" id="A0AAN5CME3"/>
<sequence>ISQLLTSIFVIKTRYLYDETPRHRFVILLRLFTQCLMRMKYRKDVIADHENQKEADAAGEADDDQEYLEPLHVVTRESISLFSSESVQFLIHELRLAISRISHELNGDSMDEEVDVEEDSKGEEESLGEFEARVTHHYALQSIEEAIGQRRSIQCYCAHEDCLTEMSIEVDDGLNQPQGID</sequence>
<evidence type="ECO:0000313" key="2">
    <source>
        <dbReference type="EMBL" id="GMR47089.1"/>
    </source>
</evidence>
<proteinExistence type="predicted"/>
<organism evidence="2 3">
    <name type="scientific">Pristionchus mayeri</name>
    <dbReference type="NCBI Taxonomy" id="1317129"/>
    <lineage>
        <taxon>Eukaryota</taxon>
        <taxon>Metazoa</taxon>
        <taxon>Ecdysozoa</taxon>
        <taxon>Nematoda</taxon>
        <taxon>Chromadorea</taxon>
        <taxon>Rhabditida</taxon>
        <taxon>Rhabditina</taxon>
        <taxon>Diplogasteromorpha</taxon>
        <taxon>Diplogasteroidea</taxon>
        <taxon>Neodiplogasteridae</taxon>
        <taxon>Pristionchus</taxon>
    </lineage>
</organism>
<reference evidence="3" key="1">
    <citation type="submission" date="2022-10" db="EMBL/GenBank/DDBJ databases">
        <title>Genome assembly of Pristionchus species.</title>
        <authorList>
            <person name="Yoshida K."/>
            <person name="Sommer R.J."/>
        </authorList>
    </citation>
    <scope>NUCLEOTIDE SEQUENCE [LARGE SCALE GENOMIC DNA]</scope>
    <source>
        <strain evidence="3">RS5460</strain>
    </source>
</reference>
<name>A0AAN5CME3_9BILA</name>